<comment type="caution">
    <text evidence="1">The sequence shown here is derived from an EMBL/GenBank/DDBJ whole genome shotgun (WGS) entry which is preliminary data.</text>
</comment>
<dbReference type="EMBL" id="BMMW01000003">
    <property type="protein sequence ID" value="GGK60941.1"/>
    <property type="molecule type" value="Genomic_DNA"/>
</dbReference>
<proteinExistence type="predicted"/>
<reference evidence="1" key="2">
    <citation type="submission" date="2020-09" db="EMBL/GenBank/DDBJ databases">
        <authorList>
            <person name="Sun Q."/>
            <person name="Zhou Y."/>
        </authorList>
    </citation>
    <scope>NUCLEOTIDE SEQUENCE</scope>
    <source>
        <strain evidence="1">CGMCC 4.7278</strain>
    </source>
</reference>
<gene>
    <name evidence="1" type="ORF">GCM10011591_36680</name>
</gene>
<organism evidence="1 2">
    <name type="scientific">Nocardia camponoti</name>
    <dbReference type="NCBI Taxonomy" id="1616106"/>
    <lineage>
        <taxon>Bacteria</taxon>
        <taxon>Bacillati</taxon>
        <taxon>Actinomycetota</taxon>
        <taxon>Actinomycetes</taxon>
        <taxon>Mycobacteriales</taxon>
        <taxon>Nocardiaceae</taxon>
        <taxon>Nocardia</taxon>
    </lineage>
</organism>
<name>A0A917VBV5_9NOCA</name>
<dbReference type="Proteomes" id="UP000612956">
    <property type="component" value="Unassembled WGS sequence"/>
</dbReference>
<dbReference type="AlphaFoldDB" id="A0A917VBV5"/>
<evidence type="ECO:0000313" key="1">
    <source>
        <dbReference type="EMBL" id="GGK60941.1"/>
    </source>
</evidence>
<dbReference type="RefSeq" id="WP_188830188.1">
    <property type="nucleotide sequence ID" value="NZ_BMMW01000003.1"/>
</dbReference>
<accession>A0A917VBV5</accession>
<protein>
    <submittedName>
        <fullName evidence="1">Uncharacterized protein</fullName>
    </submittedName>
</protein>
<sequence>MYVYTNLSAALRDKKSPLREYLDQRFPDVRPIQAEFRRGSGPLLVDSATVNPANPATLGSAFDFLVRFLLVPNHAPVIALLGFFGHPHELAVIEDVIGVASASAAASADSEDVDRLSRACWALALCTDVYRRGLLRDSALASLLEAGRFDPASLLSLAPPDAIRQLWELRGVADQHFLPKLRPPFYPGPTFDASKLVNADADLIADGLLIDIKTHLGAKNARTGLRSDSLSTVDLYQVITYALFDHSDTYRINEVGIYSARYGYLASWGLSELLSRLSGGAEIDVAREREVVWRLLGGT</sequence>
<reference evidence="1" key="1">
    <citation type="journal article" date="2014" name="Int. J. Syst. Evol. Microbiol.">
        <title>Complete genome sequence of Corynebacterium casei LMG S-19264T (=DSM 44701T), isolated from a smear-ripened cheese.</title>
        <authorList>
            <consortium name="US DOE Joint Genome Institute (JGI-PGF)"/>
            <person name="Walter F."/>
            <person name="Albersmeier A."/>
            <person name="Kalinowski J."/>
            <person name="Ruckert C."/>
        </authorList>
    </citation>
    <scope>NUCLEOTIDE SEQUENCE</scope>
    <source>
        <strain evidence="1">CGMCC 4.7278</strain>
    </source>
</reference>
<evidence type="ECO:0000313" key="2">
    <source>
        <dbReference type="Proteomes" id="UP000612956"/>
    </source>
</evidence>
<keyword evidence="2" id="KW-1185">Reference proteome</keyword>